<proteinExistence type="predicted"/>
<protein>
    <submittedName>
        <fullName evidence="1">Uncharacterized protein</fullName>
    </submittedName>
</protein>
<gene>
    <name evidence="1" type="ORF">AVEN_90942_1</name>
</gene>
<sequence length="93" mass="10698">MPGLDALPCQREFFLVKKVRVFIQVNHQLYVSALANTHFTKFCLILTHAEDGGRDEEIWRGGASSSTVIVNYQRIQNYDIRLKIALSCFKTEH</sequence>
<name>A0A4Y2MJS5_ARAVE</name>
<reference evidence="1 2" key="1">
    <citation type="journal article" date="2019" name="Sci. Rep.">
        <title>Orb-weaving spider Araneus ventricosus genome elucidates the spidroin gene catalogue.</title>
        <authorList>
            <person name="Kono N."/>
            <person name="Nakamura H."/>
            <person name="Ohtoshi R."/>
            <person name="Moran D.A.P."/>
            <person name="Shinohara A."/>
            <person name="Yoshida Y."/>
            <person name="Fujiwara M."/>
            <person name="Mori M."/>
            <person name="Tomita M."/>
            <person name="Arakawa K."/>
        </authorList>
    </citation>
    <scope>NUCLEOTIDE SEQUENCE [LARGE SCALE GENOMIC DNA]</scope>
</reference>
<organism evidence="1 2">
    <name type="scientific">Araneus ventricosus</name>
    <name type="common">Orbweaver spider</name>
    <name type="synonym">Epeira ventricosa</name>
    <dbReference type="NCBI Taxonomy" id="182803"/>
    <lineage>
        <taxon>Eukaryota</taxon>
        <taxon>Metazoa</taxon>
        <taxon>Ecdysozoa</taxon>
        <taxon>Arthropoda</taxon>
        <taxon>Chelicerata</taxon>
        <taxon>Arachnida</taxon>
        <taxon>Araneae</taxon>
        <taxon>Araneomorphae</taxon>
        <taxon>Entelegynae</taxon>
        <taxon>Araneoidea</taxon>
        <taxon>Araneidae</taxon>
        <taxon>Araneus</taxon>
    </lineage>
</organism>
<evidence type="ECO:0000313" key="1">
    <source>
        <dbReference type="EMBL" id="GBN26610.1"/>
    </source>
</evidence>
<evidence type="ECO:0000313" key="2">
    <source>
        <dbReference type="Proteomes" id="UP000499080"/>
    </source>
</evidence>
<accession>A0A4Y2MJS5</accession>
<dbReference type="AlphaFoldDB" id="A0A4Y2MJS5"/>
<keyword evidence="2" id="KW-1185">Reference proteome</keyword>
<comment type="caution">
    <text evidence="1">The sequence shown here is derived from an EMBL/GenBank/DDBJ whole genome shotgun (WGS) entry which is preliminary data.</text>
</comment>
<dbReference type="EMBL" id="BGPR01007407">
    <property type="protein sequence ID" value="GBN26610.1"/>
    <property type="molecule type" value="Genomic_DNA"/>
</dbReference>
<dbReference type="Proteomes" id="UP000499080">
    <property type="component" value="Unassembled WGS sequence"/>
</dbReference>